<feature type="region of interest" description="Disordered" evidence="1">
    <location>
        <begin position="102"/>
        <end position="173"/>
    </location>
</feature>
<protein>
    <submittedName>
        <fullName evidence="2">Uncharacterized protein</fullName>
    </submittedName>
</protein>
<dbReference type="AlphaFoldDB" id="A0A7S3XKZ0"/>
<name>A0A7S3XKZ0_OXYMA</name>
<sequence length="173" mass="18804">MDPVKQLAALEKQIEKEFWTMVEHPQRPPRRANSATSSSAGMAGRRRVAIEEPDRSPGGFQAGALHTPSGQRARRSQPVLSAADVSKPGFLDMLAAKCEQVKRKRRTAEAVLAPQRPVPARLPAQDPRPPSRSSGRQSVRSRSTSGLPPFVGGEDLEQYSRPLSALSQSLTGF</sequence>
<feature type="compositionally biased region" description="Low complexity" evidence="1">
    <location>
        <begin position="131"/>
        <end position="145"/>
    </location>
</feature>
<accession>A0A7S3XKZ0</accession>
<evidence type="ECO:0000313" key="2">
    <source>
        <dbReference type="EMBL" id="CAE0622012.1"/>
    </source>
</evidence>
<gene>
    <name evidence="2" type="ORF">OMAR00292_LOCUS6841</name>
</gene>
<evidence type="ECO:0000256" key="1">
    <source>
        <dbReference type="SAM" id="MobiDB-lite"/>
    </source>
</evidence>
<feature type="region of interest" description="Disordered" evidence="1">
    <location>
        <begin position="21"/>
        <end position="86"/>
    </location>
</feature>
<dbReference type="EMBL" id="HBIT01012903">
    <property type="protein sequence ID" value="CAE0622012.1"/>
    <property type="molecule type" value="Transcribed_RNA"/>
</dbReference>
<proteinExistence type="predicted"/>
<organism evidence="2">
    <name type="scientific">Oxyrrhis marina</name>
    <name type="common">Dinoflagellate</name>
    <dbReference type="NCBI Taxonomy" id="2969"/>
    <lineage>
        <taxon>Eukaryota</taxon>
        <taxon>Sar</taxon>
        <taxon>Alveolata</taxon>
        <taxon>Dinophyceae</taxon>
        <taxon>Oxyrrhinales</taxon>
        <taxon>Oxyrrhinaceae</taxon>
        <taxon>Oxyrrhis</taxon>
    </lineage>
</organism>
<reference evidence="2" key="1">
    <citation type="submission" date="2021-01" db="EMBL/GenBank/DDBJ databases">
        <authorList>
            <person name="Corre E."/>
            <person name="Pelletier E."/>
            <person name="Niang G."/>
            <person name="Scheremetjew M."/>
            <person name="Finn R."/>
            <person name="Kale V."/>
            <person name="Holt S."/>
            <person name="Cochrane G."/>
            <person name="Meng A."/>
            <person name="Brown T."/>
            <person name="Cohen L."/>
        </authorList>
    </citation>
    <scope>NUCLEOTIDE SEQUENCE</scope>
    <source>
        <strain evidence="2">CCMP1795</strain>
    </source>
</reference>